<feature type="region of interest" description="Disordered" evidence="1">
    <location>
        <begin position="135"/>
        <end position="173"/>
    </location>
</feature>
<feature type="compositionally biased region" description="Basic and acidic residues" evidence="1">
    <location>
        <begin position="149"/>
        <end position="158"/>
    </location>
</feature>
<evidence type="ECO:0000313" key="3">
    <source>
        <dbReference type="Proteomes" id="UP000008022"/>
    </source>
</evidence>
<feature type="region of interest" description="Disordered" evidence="1">
    <location>
        <begin position="1"/>
        <end position="29"/>
    </location>
</feature>
<dbReference type="Proteomes" id="UP000008022">
    <property type="component" value="Unassembled WGS sequence"/>
</dbReference>
<sequence length="328" mass="35957">MALSAHGETVAATGAARRQDGAAGEEEREREDGAVWWRCSDVSVAVAAAGDEEATALRSQEHGTKGIDRGRGEDGARLALIGGAAVLWAVRKWRRRGCVGRRRRWIERRKSNRERGLARLGVVKVGAARRCGGVRGSVSARAPGQEGEQDGRAREGKAKGGGGKGALLHTDLGEQREERRRALALCFGRVRTGVGRRGNRAWAATGRHGARARGAAGAAEIKWREREIWRRSDEGGGGKDGGDGERRENERERGERERRRSLSRSEHGNREESRNGFKVDSDIGGIMTSIWRGFKEAIEFQDLISKLVFTPKFGTYGRNRGKLPKFGK</sequence>
<organism evidence="2 3">
    <name type="scientific">Oryza rufipogon</name>
    <name type="common">Brownbeard rice</name>
    <name type="synonym">Asian wild rice</name>
    <dbReference type="NCBI Taxonomy" id="4529"/>
    <lineage>
        <taxon>Eukaryota</taxon>
        <taxon>Viridiplantae</taxon>
        <taxon>Streptophyta</taxon>
        <taxon>Embryophyta</taxon>
        <taxon>Tracheophyta</taxon>
        <taxon>Spermatophyta</taxon>
        <taxon>Magnoliopsida</taxon>
        <taxon>Liliopsida</taxon>
        <taxon>Poales</taxon>
        <taxon>Poaceae</taxon>
        <taxon>BOP clade</taxon>
        <taxon>Oryzoideae</taxon>
        <taxon>Oryzeae</taxon>
        <taxon>Oryzinae</taxon>
        <taxon>Oryza</taxon>
    </lineage>
</organism>
<proteinExistence type="predicted"/>
<feature type="region of interest" description="Disordered" evidence="1">
    <location>
        <begin position="229"/>
        <end position="279"/>
    </location>
</feature>
<name>A0A0E0Q6T3_ORYRU</name>
<dbReference type="HOGENOM" id="CLU_848325_0_0_1"/>
<reference evidence="3" key="1">
    <citation type="submission" date="2013-06" db="EMBL/GenBank/DDBJ databases">
        <authorList>
            <person name="Zhao Q."/>
        </authorList>
    </citation>
    <scope>NUCLEOTIDE SEQUENCE</scope>
    <source>
        <strain evidence="3">cv. W1943</strain>
    </source>
</reference>
<evidence type="ECO:0000313" key="2">
    <source>
        <dbReference type="EnsemblPlants" id="ORUFI07G10760.1"/>
    </source>
</evidence>
<dbReference type="AlphaFoldDB" id="A0A0E0Q6T3"/>
<protein>
    <submittedName>
        <fullName evidence="2">Uncharacterized protein</fullName>
    </submittedName>
</protein>
<dbReference type="Gramene" id="ORUFI07G10760.1">
    <property type="protein sequence ID" value="ORUFI07G10760.1"/>
    <property type="gene ID" value="ORUFI07G10760"/>
</dbReference>
<dbReference type="OMA" id="WREREIW"/>
<feature type="compositionally biased region" description="Basic and acidic residues" evidence="1">
    <location>
        <begin position="17"/>
        <end position="29"/>
    </location>
</feature>
<keyword evidence="3" id="KW-1185">Reference proteome</keyword>
<reference evidence="2" key="2">
    <citation type="submission" date="2015-06" db="UniProtKB">
        <authorList>
            <consortium name="EnsemblPlants"/>
        </authorList>
    </citation>
    <scope>IDENTIFICATION</scope>
</reference>
<dbReference type="EnsemblPlants" id="ORUFI07G10760.1">
    <property type="protein sequence ID" value="ORUFI07G10760.1"/>
    <property type="gene ID" value="ORUFI07G10760"/>
</dbReference>
<accession>A0A0E0Q6T3</accession>
<evidence type="ECO:0000256" key="1">
    <source>
        <dbReference type="SAM" id="MobiDB-lite"/>
    </source>
</evidence>